<reference evidence="2" key="1">
    <citation type="submission" date="2020-05" db="EMBL/GenBank/DDBJ databases">
        <title>Mycena genomes resolve the evolution of fungal bioluminescence.</title>
        <authorList>
            <person name="Tsai I.J."/>
        </authorList>
    </citation>
    <scope>NUCLEOTIDE SEQUENCE</scope>
    <source>
        <strain evidence="2">CCC161011</strain>
    </source>
</reference>
<name>A0A8H6Y9L8_9AGAR</name>
<evidence type="ECO:0000259" key="1">
    <source>
        <dbReference type="Pfam" id="PF12697"/>
    </source>
</evidence>
<proteinExistence type="predicted"/>
<feature type="domain" description="AB hydrolase-1" evidence="1">
    <location>
        <begin position="35"/>
        <end position="335"/>
    </location>
</feature>
<dbReference type="AlphaFoldDB" id="A0A8H6Y9L8"/>
<dbReference type="Proteomes" id="UP000620124">
    <property type="component" value="Unassembled WGS sequence"/>
</dbReference>
<protein>
    <recommendedName>
        <fullName evidence="1">AB hydrolase-1 domain-containing protein</fullName>
    </recommendedName>
</protein>
<dbReference type="OrthoDB" id="94039at2759"/>
<evidence type="ECO:0000313" key="3">
    <source>
        <dbReference type="Proteomes" id="UP000620124"/>
    </source>
</evidence>
<comment type="caution">
    <text evidence="2">The sequence shown here is derived from an EMBL/GenBank/DDBJ whole genome shotgun (WGS) entry which is preliminary data.</text>
</comment>
<gene>
    <name evidence="2" type="ORF">MVEN_01127000</name>
</gene>
<evidence type="ECO:0000313" key="2">
    <source>
        <dbReference type="EMBL" id="KAF7354382.1"/>
    </source>
</evidence>
<keyword evidence="3" id="KW-1185">Reference proteome</keyword>
<sequence>MKTTVYGLNPSVVFPFHVQAVQYVPESSWSNGLTLIFFHATGTHKESFEPVVHCLFRDPLAVHVRDVWCIENPNHGSSAVLNRALLDTPEYRDKWNTIEYCRAAHTFLNSTEHGIDFRARPLVGLSHSAGSSALLMLQRMHPLVKFKGLVLMDAPILPIGTPATRALLDLFGNGAKRKPNTWHSLEAAREELSRTVFKHWDPFSVDLFVNHAISPEETSGNVTLLCSVRQEAAYFLSPETDLAKVPFEIFLQLVNEDRLPMHIILCLNDEYKQVMFPGFWDIEQYLCWCNRRGKALEMKQFQIDNSNRMSRDRASVQIVEGGHMFPQTQPAICAQAIAQALERIQLQQISSRL</sequence>
<dbReference type="EMBL" id="JACAZI010000008">
    <property type="protein sequence ID" value="KAF7354382.1"/>
    <property type="molecule type" value="Genomic_DNA"/>
</dbReference>
<dbReference type="Gene3D" id="3.40.50.1820">
    <property type="entry name" value="alpha/beta hydrolase"/>
    <property type="match status" value="1"/>
</dbReference>
<dbReference type="Pfam" id="PF12697">
    <property type="entry name" value="Abhydrolase_6"/>
    <property type="match status" value="1"/>
</dbReference>
<dbReference type="SUPFAM" id="SSF53474">
    <property type="entry name" value="alpha/beta-Hydrolases"/>
    <property type="match status" value="1"/>
</dbReference>
<accession>A0A8H6Y9L8</accession>
<dbReference type="InterPro" id="IPR029058">
    <property type="entry name" value="AB_hydrolase_fold"/>
</dbReference>
<organism evidence="2 3">
    <name type="scientific">Mycena venus</name>
    <dbReference type="NCBI Taxonomy" id="2733690"/>
    <lineage>
        <taxon>Eukaryota</taxon>
        <taxon>Fungi</taxon>
        <taxon>Dikarya</taxon>
        <taxon>Basidiomycota</taxon>
        <taxon>Agaricomycotina</taxon>
        <taxon>Agaricomycetes</taxon>
        <taxon>Agaricomycetidae</taxon>
        <taxon>Agaricales</taxon>
        <taxon>Marasmiineae</taxon>
        <taxon>Mycenaceae</taxon>
        <taxon>Mycena</taxon>
    </lineage>
</organism>
<dbReference type="InterPro" id="IPR000073">
    <property type="entry name" value="AB_hydrolase_1"/>
</dbReference>